<sequence length="110" mass="12684">MHKLIVVLVLLRAVPTCIAVIHFEQELAEQLDAPPTVLEHHRSKKFSVHRIGHKSERANLCVFNSIFFLPFAGNYFFLPLALGIIVKLFVENLFHHDKYNTANHLGYHLK</sequence>
<feature type="chain" id="PRO_5004575190" evidence="2">
    <location>
        <begin position="20"/>
        <end position="110"/>
    </location>
</feature>
<feature type="transmembrane region" description="Helical" evidence="1">
    <location>
        <begin position="66"/>
        <end position="90"/>
    </location>
</feature>
<accession>T1E2P0</accession>
<evidence type="ECO:0000313" key="3">
    <source>
        <dbReference type="EMBL" id="JAA94333.1"/>
    </source>
</evidence>
<keyword evidence="1" id="KW-1133">Transmembrane helix</keyword>
<keyword evidence="1" id="KW-0472">Membrane</keyword>
<evidence type="ECO:0000256" key="1">
    <source>
        <dbReference type="SAM" id="Phobius"/>
    </source>
</evidence>
<keyword evidence="1" id="KW-0812">Transmembrane</keyword>
<name>T1E2P0_9DIPT</name>
<dbReference type="EMBL" id="GALA01000519">
    <property type="protein sequence ID" value="JAA94333.1"/>
    <property type="molecule type" value="mRNA"/>
</dbReference>
<dbReference type="AlphaFoldDB" id="T1E2P0"/>
<keyword evidence="2" id="KW-0732">Signal</keyword>
<feature type="signal peptide" evidence="2">
    <location>
        <begin position="1"/>
        <end position="19"/>
    </location>
</feature>
<proteinExistence type="evidence at transcript level"/>
<organism evidence="3">
    <name type="scientific">Psorophora albipes</name>
    <dbReference type="NCBI Taxonomy" id="869069"/>
    <lineage>
        <taxon>Eukaryota</taxon>
        <taxon>Metazoa</taxon>
        <taxon>Ecdysozoa</taxon>
        <taxon>Arthropoda</taxon>
        <taxon>Hexapoda</taxon>
        <taxon>Insecta</taxon>
        <taxon>Pterygota</taxon>
        <taxon>Neoptera</taxon>
        <taxon>Endopterygota</taxon>
        <taxon>Diptera</taxon>
        <taxon>Nematocera</taxon>
        <taxon>Culicoidea</taxon>
        <taxon>Culicidae</taxon>
        <taxon>Culicinae</taxon>
        <taxon>Aedini</taxon>
        <taxon>Psorophora</taxon>
    </lineage>
</organism>
<protein>
    <submittedName>
        <fullName evidence="3">Putative secreted protein</fullName>
    </submittedName>
</protein>
<evidence type="ECO:0000256" key="2">
    <source>
        <dbReference type="SAM" id="SignalP"/>
    </source>
</evidence>
<reference evidence="3" key="1">
    <citation type="journal article" date="2013" name="BMC Genomics">
        <title>A deep insight into the sialotranscriptome of the mosquito, Psorophora albipes.</title>
        <authorList>
            <person name="Chagas A.C."/>
            <person name="Calvo E."/>
            <person name="Rios-Velasquez C.M."/>
            <person name="Pessoa F.A."/>
            <person name="Medeiros J.F."/>
            <person name="Ribeiro J.M."/>
        </authorList>
    </citation>
    <scope>NUCLEOTIDE SEQUENCE</scope>
</reference>